<dbReference type="Gene3D" id="4.10.240.10">
    <property type="entry name" value="Zn(2)-C6 fungal-type DNA-binding domain"/>
    <property type="match status" value="1"/>
</dbReference>
<dbReference type="PANTHER" id="PTHR47782">
    <property type="entry name" value="ZN(II)2CYS6 TRANSCRIPTION FACTOR (EUROFUNG)-RELATED"/>
    <property type="match status" value="1"/>
</dbReference>
<dbReference type="PANTHER" id="PTHR47782:SF12">
    <property type="entry name" value="ZN(II)2CYS6 TRANSCRIPTION FACTOR (EUROFUNG)"/>
    <property type="match status" value="1"/>
</dbReference>
<evidence type="ECO:0000256" key="5">
    <source>
        <dbReference type="ARBA" id="ARBA00023125"/>
    </source>
</evidence>
<dbReference type="InterPro" id="IPR036864">
    <property type="entry name" value="Zn2-C6_fun-type_DNA-bd_sf"/>
</dbReference>
<dbReference type="InterPro" id="IPR001138">
    <property type="entry name" value="Zn2Cys6_DnaBD"/>
</dbReference>
<dbReference type="GO" id="GO:0005634">
    <property type="term" value="C:nucleus"/>
    <property type="evidence" value="ECO:0007669"/>
    <property type="project" value="UniProtKB-SubCell"/>
</dbReference>
<sequence>MASSIWPIEIAPIRVKHYQLACSFCKTRKIKCDRQRPSCSSCIKHDRANTCSFRSPHQGLLQNCDYVKYLEQRIRSLEEAQNGDLLEKEQEDTAHDELIDELSAVDVLTWESPAPLMQLPGIVLCSADITGTLQPAAGAVEELPKPSLPDKHIGAKLIQCYLDHIHASTIPFISARTLWSQFDLVYAAEFDMTNANHALYGPWFNVFIAMAIATSFLSRKGHSIISTTATAFFRQAACRFLLAYKRRDTTQSALQKVLFLIQYAMLNPSDLDVQCLIGAGVRMCIDLTMHQDSNLSVEQSQIRQSLFWAIYYYDRSFCIARSEPYRLPHMVEVDYPDYDSELLYYAQKCHIMQLQSAIFDELYTKTQTSEDVVPRFVTDLEAWSRNNAPLISYNESLSLTLEYHRALILLYRPCKGLKERSFNDSLCLWRSSLHYATFQKTNDETVDVATATEWAYMTGIALIYSFSRILQSRNKDGVSDGIKDIQIGNLWTGLQSISHSLHMISGKWPSAKPIASRFETQAENSIVAVGELIEGRTGVNFPADVTEFDQHGSVTRGLIFGRKKKQAKEEPFEELIQDLLEYQIA</sequence>
<dbReference type="PROSITE" id="PS50048">
    <property type="entry name" value="ZN2_CY6_FUNGAL_2"/>
    <property type="match status" value="1"/>
</dbReference>
<evidence type="ECO:0000256" key="3">
    <source>
        <dbReference type="ARBA" id="ARBA00022833"/>
    </source>
</evidence>
<dbReference type="SUPFAM" id="SSF57701">
    <property type="entry name" value="Zn2/Cys6 DNA-binding domain"/>
    <property type="match status" value="1"/>
</dbReference>
<dbReference type="PROSITE" id="PS00463">
    <property type="entry name" value="ZN2_CY6_FUNGAL_1"/>
    <property type="match status" value="1"/>
</dbReference>
<dbReference type="EMBL" id="JAJTJA010000008">
    <property type="protein sequence ID" value="KAH8695578.1"/>
    <property type="molecule type" value="Genomic_DNA"/>
</dbReference>
<evidence type="ECO:0000256" key="6">
    <source>
        <dbReference type="ARBA" id="ARBA00023163"/>
    </source>
</evidence>
<keyword evidence="4" id="KW-0805">Transcription regulation</keyword>
<keyword evidence="3" id="KW-0862">Zinc</keyword>
<dbReference type="SMART" id="SM00066">
    <property type="entry name" value="GAL4"/>
    <property type="match status" value="1"/>
</dbReference>
<dbReference type="Pfam" id="PF00172">
    <property type="entry name" value="Zn_clus"/>
    <property type="match status" value="1"/>
</dbReference>
<evidence type="ECO:0000256" key="4">
    <source>
        <dbReference type="ARBA" id="ARBA00023015"/>
    </source>
</evidence>
<dbReference type="Pfam" id="PF04082">
    <property type="entry name" value="Fungal_trans"/>
    <property type="match status" value="1"/>
</dbReference>
<dbReference type="InterPro" id="IPR052202">
    <property type="entry name" value="Yeast_MetPath_Reg"/>
</dbReference>
<evidence type="ECO:0000256" key="1">
    <source>
        <dbReference type="ARBA" id="ARBA00004123"/>
    </source>
</evidence>
<dbReference type="GO" id="GO:0008270">
    <property type="term" value="F:zinc ion binding"/>
    <property type="evidence" value="ECO:0007669"/>
    <property type="project" value="InterPro"/>
</dbReference>
<protein>
    <recommendedName>
        <fullName evidence="8">Zn(2)-C6 fungal-type domain-containing protein</fullName>
    </recommendedName>
</protein>
<evidence type="ECO:0000256" key="2">
    <source>
        <dbReference type="ARBA" id="ARBA00022723"/>
    </source>
</evidence>
<organism evidence="9 10">
    <name type="scientific">Talaromyces proteolyticus</name>
    <dbReference type="NCBI Taxonomy" id="1131652"/>
    <lineage>
        <taxon>Eukaryota</taxon>
        <taxon>Fungi</taxon>
        <taxon>Dikarya</taxon>
        <taxon>Ascomycota</taxon>
        <taxon>Pezizomycotina</taxon>
        <taxon>Eurotiomycetes</taxon>
        <taxon>Eurotiomycetidae</taxon>
        <taxon>Eurotiales</taxon>
        <taxon>Trichocomaceae</taxon>
        <taxon>Talaromyces</taxon>
        <taxon>Talaromyces sect. Bacilispori</taxon>
    </lineage>
</organism>
<gene>
    <name evidence="9" type="ORF">BGW36DRAFT_204852</name>
</gene>
<dbReference type="GO" id="GO:0045944">
    <property type="term" value="P:positive regulation of transcription by RNA polymerase II"/>
    <property type="evidence" value="ECO:0007669"/>
    <property type="project" value="TreeGrafter"/>
</dbReference>
<name>A0AAD4PYV3_9EURO</name>
<dbReference type="RefSeq" id="XP_046070720.1">
    <property type="nucleotide sequence ID" value="XM_046209885.1"/>
</dbReference>
<evidence type="ECO:0000313" key="10">
    <source>
        <dbReference type="Proteomes" id="UP001201262"/>
    </source>
</evidence>
<keyword evidence="7" id="KW-0539">Nucleus</keyword>
<proteinExistence type="predicted"/>
<evidence type="ECO:0000313" key="9">
    <source>
        <dbReference type="EMBL" id="KAH8695578.1"/>
    </source>
</evidence>
<dbReference type="CDD" id="cd00067">
    <property type="entry name" value="GAL4"/>
    <property type="match status" value="1"/>
</dbReference>
<reference evidence="9" key="1">
    <citation type="submission" date="2021-12" db="EMBL/GenBank/DDBJ databases">
        <title>Convergent genome expansion in fungi linked to evolution of root-endophyte symbiosis.</title>
        <authorList>
            <consortium name="DOE Joint Genome Institute"/>
            <person name="Ke Y.-H."/>
            <person name="Bonito G."/>
            <person name="Liao H.-L."/>
            <person name="Looney B."/>
            <person name="Rojas-Flechas A."/>
            <person name="Nash J."/>
            <person name="Hameed K."/>
            <person name="Schadt C."/>
            <person name="Martin F."/>
            <person name="Crous P.W."/>
            <person name="Miettinen O."/>
            <person name="Magnuson J.K."/>
            <person name="Labbe J."/>
            <person name="Jacobson D."/>
            <person name="Doktycz M.J."/>
            <person name="Veneault-Fourrey C."/>
            <person name="Kuo A."/>
            <person name="Mondo S."/>
            <person name="Calhoun S."/>
            <person name="Riley R."/>
            <person name="Ohm R."/>
            <person name="LaButti K."/>
            <person name="Andreopoulos B."/>
            <person name="Pangilinan J."/>
            <person name="Nolan M."/>
            <person name="Tritt A."/>
            <person name="Clum A."/>
            <person name="Lipzen A."/>
            <person name="Daum C."/>
            <person name="Barry K."/>
            <person name="Grigoriev I.V."/>
            <person name="Vilgalys R."/>
        </authorList>
    </citation>
    <scope>NUCLEOTIDE SEQUENCE</scope>
    <source>
        <strain evidence="9">PMI_201</strain>
    </source>
</reference>
<evidence type="ECO:0000256" key="7">
    <source>
        <dbReference type="ARBA" id="ARBA00023242"/>
    </source>
</evidence>
<dbReference type="InterPro" id="IPR007219">
    <property type="entry name" value="XnlR_reg_dom"/>
</dbReference>
<keyword evidence="5" id="KW-0238">DNA-binding</keyword>
<keyword evidence="10" id="KW-1185">Reference proteome</keyword>
<dbReference type="GO" id="GO:0006351">
    <property type="term" value="P:DNA-templated transcription"/>
    <property type="evidence" value="ECO:0007669"/>
    <property type="project" value="InterPro"/>
</dbReference>
<dbReference type="GeneID" id="70240172"/>
<comment type="caution">
    <text evidence="9">The sequence shown here is derived from an EMBL/GenBank/DDBJ whole genome shotgun (WGS) entry which is preliminary data.</text>
</comment>
<dbReference type="Proteomes" id="UP001201262">
    <property type="component" value="Unassembled WGS sequence"/>
</dbReference>
<dbReference type="GO" id="GO:0043565">
    <property type="term" value="F:sequence-specific DNA binding"/>
    <property type="evidence" value="ECO:0007669"/>
    <property type="project" value="TreeGrafter"/>
</dbReference>
<dbReference type="AlphaFoldDB" id="A0AAD4PYV3"/>
<keyword evidence="2" id="KW-0479">Metal-binding</keyword>
<dbReference type="GO" id="GO:0000981">
    <property type="term" value="F:DNA-binding transcription factor activity, RNA polymerase II-specific"/>
    <property type="evidence" value="ECO:0007669"/>
    <property type="project" value="InterPro"/>
</dbReference>
<dbReference type="CDD" id="cd12148">
    <property type="entry name" value="fungal_TF_MHR"/>
    <property type="match status" value="1"/>
</dbReference>
<comment type="subcellular location">
    <subcellularLocation>
        <location evidence="1">Nucleus</location>
    </subcellularLocation>
</comment>
<accession>A0AAD4PYV3</accession>
<keyword evidence="6" id="KW-0804">Transcription</keyword>
<evidence type="ECO:0000259" key="8">
    <source>
        <dbReference type="PROSITE" id="PS50048"/>
    </source>
</evidence>
<feature type="domain" description="Zn(2)-C6 fungal-type" evidence="8">
    <location>
        <begin position="21"/>
        <end position="53"/>
    </location>
</feature>